<protein>
    <submittedName>
        <fullName evidence="10">Iron complex transport system permease protein</fullName>
    </submittedName>
</protein>
<feature type="region of interest" description="Disordered" evidence="8">
    <location>
        <begin position="1"/>
        <end position="22"/>
    </location>
</feature>
<dbReference type="Proteomes" id="UP000551501">
    <property type="component" value="Unassembled WGS sequence"/>
</dbReference>
<evidence type="ECO:0000256" key="9">
    <source>
        <dbReference type="SAM" id="Phobius"/>
    </source>
</evidence>
<evidence type="ECO:0000256" key="7">
    <source>
        <dbReference type="ARBA" id="ARBA00023136"/>
    </source>
</evidence>
<comment type="similarity">
    <text evidence="2">Belongs to the binding-protein-dependent transport system permease family. FecCD subfamily.</text>
</comment>
<dbReference type="PANTHER" id="PTHR30472:SF24">
    <property type="entry name" value="FERRIC ENTEROBACTIN TRANSPORT SYSTEM PERMEASE PROTEIN FEPG"/>
    <property type="match status" value="1"/>
</dbReference>
<dbReference type="InterPro" id="IPR037294">
    <property type="entry name" value="ABC_BtuC-like"/>
</dbReference>
<dbReference type="CDD" id="cd06550">
    <property type="entry name" value="TM_ABC_iron-siderophores_like"/>
    <property type="match status" value="1"/>
</dbReference>
<dbReference type="InterPro" id="IPR000522">
    <property type="entry name" value="ABC_transptr_permease_BtuC"/>
</dbReference>
<organism evidence="10 11">
    <name type="scientific">Gordonia humi</name>
    <dbReference type="NCBI Taxonomy" id="686429"/>
    <lineage>
        <taxon>Bacteria</taxon>
        <taxon>Bacillati</taxon>
        <taxon>Actinomycetota</taxon>
        <taxon>Actinomycetes</taxon>
        <taxon>Mycobacteriales</taxon>
        <taxon>Gordoniaceae</taxon>
        <taxon>Gordonia</taxon>
    </lineage>
</organism>
<feature type="transmembrane region" description="Helical" evidence="9">
    <location>
        <begin position="235"/>
        <end position="254"/>
    </location>
</feature>
<keyword evidence="3" id="KW-0813">Transport</keyword>
<evidence type="ECO:0000256" key="8">
    <source>
        <dbReference type="SAM" id="MobiDB-lite"/>
    </source>
</evidence>
<keyword evidence="5 9" id="KW-0812">Transmembrane</keyword>
<evidence type="ECO:0000256" key="1">
    <source>
        <dbReference type="ARBA" id="ARBA00004651"/>
    </source>
</evidence>
<evidence type="ECO:0000313" key="11">
    <source>
        <dbReference type="Proteomes" id="UP000551501"/>
    </source>
</evidence>
<dbReference type="PANTHER" id="PTHR30472">
    <property type="entry name" value="FERRIC ENTEROBACTIN TRANSPORT SYSTEM PERMEASE PROTEIN"/>
    <property type="match status" value="1"/>
</dbReference>
<keyword evidence="4" id="KW-1003">Cell membrane</keyword>
<reference evidence="10 11" key="1">
    <citation type="submission" date="2020-08" db="EMBL/GenBank/DDBJ databases">
        <title>Sequencing the genomes of 1000 actinobacteria strains.</title>
        <authorList>
            <person name="Klenk H.-P."/>
        </authorList>
    </citation>
    <scope>NUCLEOTIDE SEQUENCE [LARGE SCALE GENOMIC DNA]</scope>
    <source>
        <strain evidence="10 11">DSM 45298</strain>
    </source>
</reference>
<feature type="transmembrane region" description="Helical" evidence="9">
    <location>
        <begin position="157"/>
        <end position="175"/>
    </location>
</feature>
<dbReference type="SUPFAM" id="SSF81345">
    <property type="entry name" value="ABC transporter involved in vitamin B12 uptake, BtuC"/>
    <property type="match status" value="1"/>
</dbReference>
<proteinExistence type="inferred from homology"/>
<feature type="transmembrane region" description="Helical" evidence="9">
    <location>
        <begin position="96"/>
        <end position="117"/>
    </location>
</feature>
<dbReference type="Gene3D" id="1.10.3470.10">
    <property type="entry name" value="ABC transporter involved in vitamin B12 uptake, BtuC"/>
    <property type="match status" value="1"/>
</dbReference>
<gene>
    <name evidence="10" type="ORF">BKA16_001303</name>
</gene>
<keyword evidence="11" id="KW-1185">Reference proteome</keyword>
<evidence type="ECO:0000313" key="10">
    <source>
        <dbReference type="EMBL" id="MBB4134751.1"/>
    </source>
</evidence>
<accession>A0A840ET67</accession>
<evidence type="ECO:0000256" key="6">
    <source>
        <dbReference type="ARBA" id="ARBA00022989"/>
    </source>
</evidence>
<keyword evidence="6 9" id="KW-1133">Transmembrane helix</keyword>
<comment type="subcellular location">
    <subcellularLocation>
        <location evidence="1">Cell membrane</location>
        <topology evidence="1">Multi-pass membrane protein</topology>
    </subcellularLocation>
</comment>
<dbReference type="GO" id="GO:0033214">
    <property type="term" value="P:siderophore-iron import into cell"/>
    <property type="evidence" value="ECO:0007669"/>
    <property type="project" value="TreeGrafter"/>
</dbReference>
<dbReference type="Pfam" id="PF01032">
    <property type="entry name" value="FecCD"/>
    <property type="match status" value="1"/>
</dbReference>
<evidence type="ECO:0000256" key="3">
    <source>
        <dbReference type="ARBA" id="ARBA00022448"/>
    </source>
</evidence>
<dbReference type="FunFam" id="1.10.3470.10:FF:000001">
    <property type="entry name" value="Vitamin B12 ABC transporter permease BtuC"/>
    <property type="match status" value="1"/>
</dbReference>
<feature type="transmembrane region" description="Helical" evidence="9">
    <location>
        <begin position="129"/>
        <end position="150"/>
    </location>
</feature>
<name>A0A840ET67_9ACTN</name>
<feature type="transmembrane region" description="Helical" evidence="9">
    <location>
        <begin position="312"/>
        <end position="333"/>
    </location>
</feature>
<comment type="caution">
    <text evidence="10">The sequence shown here is derived from an EMBL/GenBank/DDBJ whole genome shotgun (WGS) entry which is preliminary data.</text>
</comment>
<dbReference type="GO" id="GO:0022857">
    <property type="term" value="F:transmembrane transporter activity"/>
    <property type="evidence" value="ECO:0007669"/>
    <property type="project" value="InterPro"/>
</dbReference>
<evidence type="ECO:0000256" key="2">
    <source>
        <dbReference type="ARBA" id="ARBA00007935"/>
    </source>
</evidence>
<dbReference type="EMBL" id="JACIFP010000001">
    <property type="protein sequence ID" value="MBB4134751.1"/>
    <property type="molecule type" value="Genomic_DNA"/>
</dbReference>
<evidence type="ECO:0000256" key="4">
    <source>
        <dbReference type="ARBA" id="ARBA00022475"/>
    </source>
</evidence>
<feature type="transmembrane region" description="Helical" evidence="9">
    <location>
        <begin position="339"/>
        <end position="360"/>
    </location>
</feature>
<sequence>MIDTTQATSGADDRARPTPLPPLRPGLRLGGVVSFVWRPRPVIVTLVAALGAFLFFCLSIRLGDYPLSFTQVLETLVGRGDPLARFLVTDGRLPRALMAVIVGAALAMSGAIVQSISHNPLASPDILGISSGAGVLAVFILTTGGVASNITRYGTPAMALIGGLVTGAIVYALAARGGMDGFRLILIGVAVNALMHALITWMMVRSDITQAGQAQTWLVGSLADRTWDQVTGTGVLAAIAAIVALGAAFSLRAVQLGDDVAQGLGVGLGRTRAVLLIAAVVLAAASVAGAGPIAFVAFVSPQVTMRLAGVSAPPLITSACVGAFLLSGADLIARTLLPVSLPVGIVTAAVGGPFLVYLLVRQNLRSSR</sequence>
<feature type="transmembrane region" description="Helical" evidence="9">
    <location>
        <begin position="42"/>
        <end position="60"/>
    </location>
</feature>
<dbReference type="AlphaFoldDB" id="A0A840ET67"/>
<feature type="transmembrane region" description="Helical" evidence="9">
    <location>
        <begin position="274"/>
        <end position="300"/>
    </location>
</feature>
<dbReference type="RefSeq" id="WP_343067302.1">
    <property type="nucleotide sequence ID" value="NZ_BAABHL010000037.1"/>
</dbReference>
<feature type="transmembrane region" description="Helical" evidence="9">
    <location>
        <begin position="181"/>
        <end position="204"/>
    </location>
</feature>
<evidence type="ECO:0000256" key="5">
    <source>
        <dbReference type="ARBA" id="ARBA00022692"/>
    </source>
</evidence>
<keyword evidence="7 9" id="KW-0472">Membrane</keyword>
<dbReference type="GO" id="GO:0005886">
    <property type="term" value="C:plasma membrane"/>
    <property type="evidence" value="ECO:0007669"/>
    <property type="project" value="UniProtKB-SubCell"/>
</dbReference>